<organism evidence="18 19">
    <name type="scientific">Candidatus Fimihabitans intestinipullorum</name>
    <dbReference type="NCBI Taxonomy" id="2840820"/>
    <lineage>
        <taxon>Bacteria</taxon>
        <taxon>Bacillati</taxon>
        <taxon>Mycoplasmatota</taxon>
        <taxon>Mycoplasmatota incertae sedis</taxon>
        <taxon>Candidatus Fimihabitans</taxon>
    </lineage>
</organism>
<protein>
    <recommendedName>
        <fullName evidence="15">Threonylcarbamoyladenosine tRNA methylthiotransferase MtaB</fullName>
        <ecNumber evidence="3">2.8.4.5</ecNumber>
    </recommendedName>
    <alternativeName>
        <fullName evidence="12">tRNA-t(6)A37 methylthiotransferase</fullName>
    </alternativeName>
</protein>
<evidence type="ECO:0000256" key="11">
    <source>
        <dbReference type="ARBA" id="ARBA00023014"/>
    </source>
</evidence>
<evidence type="ECO:0000259" key="16">
    <source>
        <dbReference type="PROSITE" id="PS51449"/>
    </source>
</evidence>
<dbReference type="PANTHER" id="PTHR11918">
    <property type="entry name" value="RADICAL SAM PROTEINS"/>
    <property type="match status" value="1"/>
</dbReference>
<keyword evidence="11" id="KW-0411">Iron-sulfur</keyword>
<evidence type="ECO:0000259" key="17">
    <source>
        <dbReference type="PROSITE" id="PS51918"/>
    </source>
</evidence>
<feature type="domain" description="Radical SAM core" evidence="17">
    <location>
        <begin position="134"/>
        <end position="362"/>
    </location>
</feature>
<dbReference type="InterPro" id="IPR007197">
    <property type="entry name" value="rSAM"/>
</dbReference>
<name>A0A9D1HUP4_9BACT</name>
<evidence type="ECO:0000256" key="2">
    <source>
        <dbReference type="ARBA" id="ARBA00002399"/>
    </source>
</evidence>
<dbReference type="InterPro" id="IPR006638">
    <property type="entry name" value="Elp3/MiaA/NifB-like_rSAM"/>
</dbReference>
<proteinExistence type="inferred from homology"/>
<evidence type="ECO:0000256" key="5">
    <source>
        <dbReference type="ARBA" id="ARBA00022490"/>
    </source>
</evidence>
<dbReference type="PROSITE" id="PS51918">
    <property type="entry name" value="RADICAL_SAM"/>
    <property type="match status" value="1"/>
</dbReference>
<evidence type="ECO:0000256" key="12">
    <source>
        <dbReference type="ARBA" id="ARBA00031213"/>
    </source>
</evidence>
<comment type="cofactor">
    <cofactor evidence="1">
        <name>[4Fe-4S] cluster</name>
        <dbReference type="ChEBI" id="CHEBI:49883"/>
    </cofactor>
</comment>
<dbReference type="InterPro" id="IPR005839">
    <property type="entry name" value="Methylthiotransferase"/>
</dbReference>
<sequence>MRFSIDTLGCKVNTYESNVIIDLFESHGYEQVKENADVAIINTCTVTNTADRKSVKMIHQAVHRNPDAIVVVVGCLTQVKSDMVRRIDGVDIVLGNIGKSKILDYVEQYRRQPRQIVDVPSIENVPFETMALRHFNRTRAFVKIQDGCNNFCSYCIIPYTRGNVRSKQPLDVLREIDTLVADGHQEIVLTGIHTGHYGTELDDYHFSDLLRDILTKTDVKRLRISSIEMNEITDEVLHLMEKYPVLVDHMHIPLQSGSDAILKKMNRKYDKKEFIDKIDAIKKVRPEMSITTDVIVGFPGETEVEFEETIETIKRIGFTKIHVFPYSRREGTPADLMEQVDDKIKKERVHRLMAISKELEQAYMHRFLNREIEWIPEMLKGDTLIGHTGNYLLIKAKGDASLLHQSIKSTITEVTDTCCLARIDTEEYSRSLC</sequence>
<evidence type="ECO:0000256" key="1">
    <source>
        <dbReference type="ARBA" id="ARBA00001966"/>
    </source>
</evidence>
<dbReference type="Gene3D" id="3.80.30.20">
    <property type="entry name" value="tm_1862 like domain"/>
    <property type="match status" value="1"/>
</dbReference>
<evidence type="ECO:0000313" key="18">
    <source>
        <dbReference type="EMBL" id="HIU22871.1"/>
    </source>
</evidence>
<dbReference type="GO" id="GO:0046872">
    <property type="term" value="F:metal ion binding"/>
    <property type="evidence" value="ECO:0007669"/>
    <property type="project" value="UniProtKB-KW"/>
</dbReference>
<dbReference type="Pfam" id="PF00919">
    <property type="entry name" value="UPF0004"/>
    <property type="match status" value="1"/>
</dbReference>
<dbReference type="SFLD" id="SFLDG01061">
    <property type="entry name" value="methylthiotransferase"/>
    <property type="match status" value="1"/>
</dbReference>
<dbReference type="NCBIfam" id="TIGR00089">
    <property type="entry name" value="MiaB/RimO family radical SAM methylthiotransferase"/>
    <property type="match status" value="1"/>
</dbReference>
<reference evidence="18" key="2">
    <citation type="journal article" date="2021" name="PeerJ">
        <title>Extensive microbial diversity within the chicken gut microbiome revealed by metagenomics and culture.</title>
        <authorList>
            <person name="Gilroy R."/>
            <person name="Ravi A."/>
            <person name="Getino M."/>
            <person name="Pursley I."/>
            <person name="Horton D.L."/>
            <person name="Alikhan N.F."/>
            <person name="Baker D."/>
            <person name="Gharbi K."/>
            <person name="Hall N."/>
            <person name="Watson M."/>
            <person name="Adriaenssens E.M."/>
            <person name="Foster-Nyarko E."/>
            <person name="Jarju S."/>
            <person name="Secka A."/>
            <person name="Antonio M."/>
            <person name="Oren A."/>
            <person name="Chaudhuri R.R."/>
            <person name="La Ragione R."/>
            <person name="Hildebrand F."/>
            <person name="Pallen M.J."/>
        </authorList>
    </citation>
    <scope>NUCLEOTIDE SEQUENCE</scope>
    <source>
        <strain evidence="18">CHK197-8231</strain>
    </source>
</reference>
<keyword evidence="9" id="KW-0479">Metal-binding</keyword>
<dbReference type="CDD" id="cd01335">
    <property type="entry name" value="Radical_SAM"/>
    <property type="match status" value="1"/>
</dbReference>
<dbReference type="PROSITE" id="PS01278">
    <property type="entry name" value="MTTASE_RADICAL"/>
    <property type="match status" value="1"/>
</dbReference>
<evidence type="ECO:0000256" key="3">
    <source>
        <dbReference type="ARBA" id="ARBA00013273"/>
    </source>
</evidence>
<evidence type="ECO:0000256" key="8">
    <source>
        <dbReference type="ARBA" id="ARBA00022694"/>
    </source>
</evidence>
<dbReference type="GO" id="GO:0035598">
    <property type="term" value="F:tRNA (N(6)-L-threonylcarbamoyladenosine(37)-C(2))-methylthiotransferase activity"/>
    <property type="evidence" value="ECO:0007669"/>
    <property type="project" value="UniProtKB-EC"/>
</dbReference>
<evidence type="ECO:0000256" key="14">
    <source>
        <dbReference type="ARBA" id="ARBA00061574"/>
    </source>
</evidence>
<dbReference type="InterPro" id="IPR006467">
    <property type="entry name" value="MiaB-like_bact"/>
</dbReference>
<dbReference type="EMBL" id="DVML01000025">
    <property type="protein sequence ID" value="HIU22871.1"/>
    <property type="molecule type" value="Genomic_DNA"/>
</dbReference>
<dbReference type="GO" id="GO:0051539">
    <property type="term" value="F:4 iron, 4 sulfur cluster binding"/>
    <property type="evidence" value="ECO:0007669"/>
    <property type="project" value="UniProtKB-KW"/>
</dbReference>
<dbReference type="PROSITE" id="PS51449">
    <property type="entry name" value="MTTASE_N"/>
    <property type="match status" value="1"/>
</dbReference>
<dbReference type="FunFam" id="3.40.50.12160:FF:000004">
    <property type="entry name" value="Threonylcarbamoyladenosine tRNA methylthiotransferase MtaB"/>
    <property type="match status" value="1"/>
</dbReference>
<dbReference type="InterPro" id="IPR058240">
    <property type="entry name" value="rSAM_sf"/>
</dbReference>
<keyword evidence="10" id="KW-0408">Iron</keyword>
<dbReference type="SFLD" id="SFLDS00029">
    <property type="entry name" value="Radical_SAM"/>
    <property type="match status" value="1"/>
</dbReference>
<evidence type="ECO:0000256" key="4">
    <source>
        <dbReference type="ARBA" id="ARBA00022485"/>
    </source>
</evidence>
<keyword evidence="5" id="KW-0963">Cytoplasm</keyword>
<dbReference type="SFLD" id="SFLDG01082">
    <property type="entry name" value="B12-binding_domain_containing"/>
    <property type="match status" value="1"/>
</dbReference>
<dbReference type="Proteomes" id="UP000824087">
    <property type="component" value="Unassembled WGS sequence"/>
</dbReference>
<dbReference type="FunFam" id="3.80.30.20:FF:000001">
    <property type="entry name" value="tRNA-2-methylthio-N(6)-dimethylallyladenosine synthase 2"/>
    <property type="match status" value="1"/>
</dbReference>
<comment type="function">
    <text evidence="2">Catalyzes the methylthiolation of N6-threonylcarbamoyladenosine (t(6)A), leading to the formation of 2-methylthio-N6-threonylcarbamoyladenosine (ms(2)t(6)A) at position 37 in tRNAs that read codons beginning with adenine.</text>
</comment>
<evidence type="ECO:0000256" key="13">
    <source>
        <dbReference type="ARBA" id="ARBA00051661"/>
    </source>
</evidence>
<dbReference type="InterPro" id="IPR013848">
    <property type="entry name" value="Methylthiotransferase_N"/>
</dbReference>
<evidence type="ECO:0000256" key="10">
    <source>
        <dbReference type="ARBA" id="ARBA00023004"/>
    </source>
</evidence>
<feature type="domain" description="MTTase N-terminal" evidence="16">
    <location>
        <begin position="1"/>
        <end position="111"/>
    </location>
</feature>
<dbReference type="EC" id="2.8.4.5" evidence="3"/>
<dbReference type="SUPFAM" id="SSF102114">
    <property type="entry name" value="Radical SAM enzymes"/>
    <property type="match status" value="1"/>
</dbReference>
<comment type="catalytic activity">
    <reaction evidence="13">
        <text>N(6)-L-threonylcarbamoyladenosine(37) in tRNA + (sulfur carrier)-SH + AH2 + 2 S-adenosyl-L-methionine = 2-methylsulfanyl-N(6)-L-threonylcarbamoyladenosine(37) in tRNA + (sulfur carrier)-H + 5'-deoxyadenosine + L-methionine + A + S-adenosyl-L-homocysteine + 2 H(+)</text>
        <dbReference type="Rhea" id="RHEA:37075"/>
        <dbReference type="Rhea" id="RHEA-COMP:10163"/>
        <dbReference type="Rhea" id="RHEA-COMP:11092"/>
        <dbReference type="Rhea" id="RHEA-COMP:14737"/>
        <dbReference type="Rhea" id="RHEA-COMP:14739"/>
        <dbReference type="ChEBI" id="CHEBI:13193"/>
        <dbReference type="ChEBI" id="CHEBI:15378"/>
        <dbReference type="ChEBI" id="CHEBI:17319"/>
        <dbReference type="ChEBI" id="CHEBI:17499"/>
        <dbReference type="ChEBI" id="CHEBI:29917"/>
        <dbReference type="ChEBI" id="CHEBI:57844"/>
        <dbReference type="ChEBI" id="CHEBI:57856"/>
        <dbReference type="ChEBI" id="CHEBI:59789"/>
        <dbReference type="ChEBI" id="CHEBI:64428"/>
        <dbReference type="ChEBI" id="CHEBI:74418"/>
        <dbReference type="ChEBI" id="CHEBI:74420"/>
        <dbReference type="EC" id="2.8.4.5"/>
    </reaction>
</comment>
<dbReference type="SMART" id="SM00729">
    <property type="entry name" value="Elp3"/>
    <property type="match status" value="1"/>
</dbReference>
<dbReference type="Pfam" id="PF04055">
    <property type="entry name" value="Radical_SAM"/>
    <property type="match status" value="1"/>
</dbReference>
<dbReference type="InterPro" id="IPR023404">
    <property type="entry name" value="rSAM_horseshoe"/>
</dbReference>
<evidence type="ECO:0000256" key="15">
    <source>
        <dbReference type="ARBA" id="ARBA00069898"/>
    </source>
</evidence>
<dbReference type="PANTHER" id="PTHR11918:SF45">
    <property type="entry name" value="THREONYLCARBAMOYLADENOSINE TRNA METHYLTHIOTRANSFERASE"/>
    <property type="match status" value="1"/>
</dbReference>
<evidence type="ECO:0000256" key="9">
    <source>
        <dbReference type="ARBA" id="ARBA00022723"/>
    </source>
</evidence>
<keyword evidence="8" id="KW-0819">tRNA processing</keyword>
<comment type="similarity">
    <text evidence="14">Belongs to the methylthiotransferase family. MtaB subfamily.</text>
</comment>
<accession>A0A9D1HUP4</accession>
<keyword evidence="6" id="KW-0808">Transferase</keyword>
<evidence type="ECO:0000256" key="7">
    <source>
        <dbReference type="ARBA" id="ARBA00022691"/>
    </source>
</evidence>
<gene>
    <name evidence="18" type="primary">mtaB</name>
    <name evidence="18" type="ORF">IAD49_04750</name>
</gene>
<reference evidence="18" key="1">
    <citation type="submission" date="2020-10" db="EMBL/GenBank/DDBJ databases">
        <authorList>
            <person name="Gilroy R."/>
        </authorList>
    </citation>
    <scope>NUCLEOTIDE SEQUENCE</scope>
    <source>
        <strain evidence="18">CHK197-8231</strain>
    </source>
</reference>
<dbReference type="NCBIfam" id="TIGR01579">
    <property type="entry name" value="MiaB-like-C"/>
    <property type="match status" value="1"/>
</dbReference>
<evidence type="ECO:0000313" key="19">
    <source>
        <dbReference type="Proteomes" id="UP000824087"/>
    </source>
</evidence>
<dbReference type="InterPro" id="IPR020612">
    <property type="entry name" value="Methylthiotransferase_CS"/>
</dbReference>
<evidence type="ECO:0000256" key="6">
    <source>
        <dbReference type="ARBA" id="ARBA00022679"/>
    </source>
</evidence>
<dbReference type="AlphaFoldDB" id="A0A9D1HUP4"/>
<dbReference type="InterPro" id="IPR038135">
    <property type="entry name" value="Methylthiotransferase_N_sf"/>
</dbReference>
<keyword evidence="7" id="KW-0949">S-adenosyl-L-methionine</keyword>
<comment type="caution">
    <text evidence="18">The sequence shown here is derived from an EMBL/GenBank/DDBJ whole genome shotgun (WGS) entry which is preliminary data.</text>
</comment>
<keyword evidence="4" id="KW-0004">4Fe-4S</keyword>
<dbReference type="Gene3D" id="3.40.50.12160">
    <property type="entry name" value="Methylthiotransferase, N-terminal domain"/>
    <property type="match status" value="1"/>
</dbReference>